<feature type="region of interest" description="Disordered" evidence="1">
    <location>
        <begin position="1"/>
        <end position="44"/>
    </location>
</feature>
<organism evidence="2 3">
    <name type="scientific">Paractinoplanes rhizophilus</name>
    <dbReference type="NCBI Taxonomy" id="1416877"/>
    <lineage>
        <taxon>Bacteria</taxon>
        <taxon>Bacillati</taxon>
        <taxon>Actinomycetota</taxon>
        <taxon>Actinomycetes</taxon>
        <taxon>Micromonosporales</taxon>
        <taxon>Micromonosporaceae</taxon>
        <taxon>Paractinoplanes</taxon>
    </lineage>
</organism>
<dbReference type="EMBL" id="JBHTBJ010000062">
    <property type="protein sequence ID" value="MFC7279832.1"/>
    <property type="molecule type" value="Genomic_DNA"/>
</dbReference>
<feature type="compositionally biased region" description="Basic and acidic residues" evidence="1">
    <location>
        <begin position="14"/>
        <end position="26"/>
    </location>
</feature>
<evidence type="ECO:0000313" key="2">
    <source>
        <dbReference type="EMBL" id="MFC7279832.1"/>
    </source>
</evidence>
<proteinExistence type="predicted"/>
<keyword evidence="3" id="KW-1185">Reference proteome</keyword>
<evidence type="ECO:0000256" key="1">
    <source>
        <dbReference type="SAM" id="MobiDB-lite"/>
    </source>
</evidence>
<accession>A0ABW2I4W0</accession>
<sequence>MVAVVAGPALKGGGKVDRGDGQRDQVADCGDDLGEGVHRLRSDR</sequence>
<reference evidence="3" key="1">
    <citation type="journal article" date="2019" name="Int. J. Syst. Evol. Microbiol.">
        <title>The Global Catalogue of Microorganisms (GCM) 10K type strain sequencing project: providing services to taxonomists for standard genome sequencing and annotation.</title>
        <authorList>
            <consortium name="The Broad Institute Genomics Platform"/>
            <consortium name="The Broad Institute Genome Sequencing Center for Infectious Disease"/>
            <person name="Wu L."/>
            <person name="Ma J."/>
        </authorList>
    </citation>
    <scope>NUCLEOTIDE SEQUENCE [LARGE SCALE GENOMIC DNA]</scope>
    <source>
        <strain evidence="3">XZYJT-10</strain>
    </source>
</reference>
<feature type="compositionally biased region" description="Basic and acidic residues" evidence="1">
    <location>
        <begin position="35"/>
        <end position="44"/>
    </location>
</feature>
<dbReference type="RefSeq" id="WP_378977537.1">
    <property type="nucleotide sequence ID" value="NZ_JBHTBJ010000062.1"/>
</dbReference>
<evidence type="ECO:0000313" key="3">
    <source>
        <dbReference type="Proteomes" id="UP001596548"/>
    </source>
</evidence>
<comment type="caution">
    <text evidence="2">The sequence shown here is derived from an EMBL/GenBank/DDBJ whole genome shotgun (WGS) entry which is preliminary data.</text>
</comment>
<dbReference type="Proteomes" id="UP001596548">
    <property type="component" value="Unassembled WGS sequence"/>
</dbReference>
<name>A0ABW2I4W0_9ACTN</name>
<gene>
    <name evidence="2" type="ORF">ACFQS1_38240</name>
</gene>
<protein>
    <submittedName>
        <fullName evidence="2">Uncharacterized protein</fullName>
    </submittedName>
</protein>